<dbReference type="STRING" id="722472.SAMN05444321_0679"/>
<dbReference type="PROSITE" id="PS51918">
    <property type="entry name" value="RADICAL_SAM"/>
    <property type="match status" value="1"/>
</dbReference>
<dbReference type="InterPro" id="IPR013785">
    <property type="entry name" value="Aldolase_TIM"/>
</dbReference>
<feature type="domain" description="Radical SAM core" evidence="7">
    <location>
        <begin position="13"/>
        <end position="242"/>
    </location>
</feature>
<evidence type="ECO:0000313" key="9">
    <source>
        <dbReference type="Proteomes" id="UP000051660"/>
    </source>
</evidence>
<dbReference type="RefSeq" id="WP_057858598.1">
    <property type="nucleotide sequence ID" value="NZ_LLYB01000062.1"/>
</dbReference>
<dbReference type="Gene3D" id="3.20.20.70">
    <property type="entry name" value="Aldolase class I"/>
    <property type="match status" value="1"/>
</dbReference>
<evidence type="ECO:0000256" key="2">
    <source>
        <dbReference type="ARBA" id="ARBA00022485"/>
    </source>
</evidence>
<keyword evidence="4" id="KW-0479">Metal-binding</keyword>
<protein>
    <submittedName>
        <fullName evidence="8">Radical SAM protein</fullName>
    </submittedName>
</protein>
<dbReference type="AlphaFoldDB" id="A0A0R3MXZ6"/>
<organism evidence="8 9">
    <name type="scientific">Bradyrhizobium lablabi</name>
    <dbReference type="NCBI Taxonomy" id="722472"/>
    <lineage>
        <taxon>Bacteria</taxon>
        <taxon>Pseudomonadati</taxon>
        <taxon>Pseudomonadota</taxon>
        <taxon>Alphaproteobacteria</taxon>
        <taxon>Hyphomicrobiales</taxon>
        <taxon>Nitrobacteraceae</taxon>
        <taxon>Bradyrhizobium</taxon>
    </lineage>
</organism>
<evidence type="ECO:0000256" key="6">
    <source>
        <dbReference type="ARBA" id="ARBA00023014"/>
    </source>
</evidence>
<dbReference type="EMBL" id="LLYB01000062">
    <property type="protein sequence ID" value="KRR24538.1"/>
    <property type="molecule type" value="Genomic_DNA"/>
</dbReference>
<dbReference type="InterPro" id="IPR058240">
    <property type="entry name" value="rSAM_sf"/>
</dbReference>
<dbReference type="InterPro" id="IPR007197">
    <property type="entry name" value="rSAM"/>
</dbReference>
<dbReference type="SFLD" id="SFLDG01386">
    <property type="entry name" value="main_SPASM_domain-containing"/>
    <property type="match status" value="1"/>
</dbReference>
<proteinExistence type="predicted"/>
<dbReference type="GO" id="GO:0046872">
    <property type="term" value="F:metal ion binding"/>
    <property type="evidence" value="ECO:0007669"/>
    <property type="project" value="UniProtKB-KW"/>
</dbReference>
<keyword evidence="6" id="KW-0411">Iron-sulfur</keyword>
<dbReference type="Pfam" id="PF04055">
    <property type="entry name" value="Radical_SAM"/>
    <property type="match status" value="1"/>
</dbReference>
<accession>A0A0R3MXZ6</accession>
<dbReference type="GO" id="GO:0016491">
    <property type="term" value="F:oxidoreductase activity"/>
    <property type="evidence" value="ECO:0007669"/>
    <property type="project" value="InterPro"/>
</dbReference>
<keyword evidence="2" id="KW-0004">4Fe-4S</keyword>
<sequence>MSADDSDSAAFQYQPITQLLVKVATRCNIDCSYCYWFRDATVYKKPKLMSSHVLQQLLQRIEQHVARYKLVDFPIILHGGEPLLWGVENFHRFADACENISSRTGCEIPVAVTTNGVLIDDEWLDCFETRNISVAISLDGPAHIHDIHRRTFQGTGTHAAVERAARMLASRDIGVMALAVCNPAYPPAQYAEFFAACGISSYDIMIPDATVDEKPASIASFYNGLLDLWLAANRSAPTTNIRIISDMITALLGNNSPTEGVGHKPVELCTVMTDGTVEAHDVLRIAGDGFTQTRFNIFDHAIDDVRNEPRWKAARDASIHLCEKCRQCKFMNACGGGYLPHRFSKENGYDNPSVYCDDLYSMFENMQSVLESHLYVSKPGGERINVRETLPGTQLERELTPSPPAHDS</sequence>
<keyword evidence="3" id="KW-0949">S-adenosyl-L-methionine</keyword>
<dbReference type="InterPro" id="IPR000385">
    <property type="entry name" value="MoaA_NifB_PqqE_Fe-S-bd_CS"/>
</dbReference>
<dbReference type="InterPro" id="IPR023867">
    <property type="entry name" value="Sulphatase_maturase_rSAM"/>
</dbReference>
<name>A0A0R3MXZ6_9BRAD</name>
<dbReference type="PANTHER" id="PTHR43273:SF8">
    <property type="entry name" value="RADICAL SAM DOMAIN PROTEIN"/>
    <property type="match status" value="1"/>
</dbReference>
<evidence type="ECO:0000256" key="5">
    <source>
        <dbReference type="ARBA" id="ARBA00023004"/>
    </source>
</evidence>
<dbReference type="GO" id="GO:0051539">
    <property type="term" value="F:4 iron, 4 sulfur cluster binding"/>
    <property type="evidence" value="ECO:0007669"/>
    <property type="project" value="UniProtKB-KW"/>
</dbReference>
<dbReference type="SUPFAM" id="SSF102114">
    <property type="entry name" value="Radical SAM enzymes"/>
    <property type="match status" value="1"/>
</dbReference>
<dbReference type="CDD" id="cd01335">
    <property type="entry name" value="Radical_SAM"/>
    <property type="match status" value="1"/>
</dbReference>
<evidence type="ECO:0000256" key="3">
    <source>
        <dbReference type="ARBA" id="ARBA00022691"/>
    </source>
</evidence>
<dbReference type="SFLD" id="SFLDG01072">
    <property type="entry name" value="dehydrogenase_like"/>
    <property type="match status" value="1"/>
</dbReference>
<evidence type="ECO:0000313" key="8">
    <source>
        <dbReference type="EMBL" id="KRR24538.1"/>
    </source>
</evidence>
<dbReference type="SFLD" id="SFLDS00029">
    <property type="entry name" value="Radical_SAM"/>
    <property type="match status" value="1"/>
</dbReference>
<evidence type="ECO:0000259" key="7">
    <source>
        <dbReference type="PROSITE" id="PS51918"/>
    </source>
</evidence>
<keyword evidence="5" id="KW-0408">Iron</keyword>
<dbReference type="SFLD" id="SFLDG01067">
    <property type="entry name" value="SPASM/twitch_domain_containing"/>
    <property type="match status" value="1"/>
</dbReference>
<dbReference type="OrthoDB" id="9782387at2"/>
<comment type="caution">
    <text evidence="8">The sequence shown here is derived from an EMBL/GenBank/DDBJ whole genome shotgun (WGS) entry which is preliminary data.</text>
</comment>
<evidence type="ECO:0000256" key="1">
    <source>
        <dbReference type="ARBA" id="ARBA00001966"/>
    </source>
</evidence>
<dbReference type="PANTHER" id="PTHR43273">
    <property type="entry name" value="ANAEROBIC SULFATASE-MATURATING ENZYME HOMOLOG ASLB-RELATED"/>
    <property type="match status" value="1"/>
</dbReference>
<gene>
    <name evidence="8" type="ORF">CQ14_31355</name>
</gene>
<reference evidence="8 9" key="1">
    <citation type="submission" date="2014-03" db="EMBL/GenBank/DDBJ databases">
        <title>Bradyrhizobium valentinum sp. nov., isolated from effective nodules of Lupinus mariae-josephae, a lupine endemic of basic-lime soils in Eastern Spain.</title>
        <authorList>
            <person name="Duran D."/>
            <person name="Rey L."/>
            <person name="Navarro A."/>
            <person name="Busquets A."/>
            <person name="Imperial J."/>
            <person name="Ruiz-Argueso T."/>
        </authorList>
    </citation>
    <scope>NUCLEOTIDE SEQUENCE [LARGE SCALE GENOMIC DNA]</scope>
    <source>
        <strain evidence="8 9">CCBAU 23086</strain>
    </source>
</reference>
<comment type="cofactor">
    <cofactor evidence="1">
        <name>[4Fe-4S] cluster</name>
        <dbReference type="ChEBI" id="CHEBI:49883"/>
    </cofactor>
</comment>
<evidence type="ECO:0000256" key="4">
    <source>
        <dbReference type="ARBA" id="ARBA00022723"/>
    </source>
</evidence>
<dbReference type="PROSITE" id="PS01305">
    <property type="entry name" value="MOAA_NIFB_PQQE"/>
    <property type="match status" value="1"/>
</dbReference>
<dbReference type="Proteomes" id="UP000051660">
    <property type="component" value="Unassembled WGS sequence"/>
</dbReference>